<evidence type="ECO:0000256" key="3">
    <source>
        <dbReference type="ARBA" id="ARBA00022737"/>
    </source>
</evidence>
<dbReference type="Pfam" id="PF01607">
    <property type="entry name" value="CBM_14"/>
    <property type="match status" value="1"/>
</dbReference>
<dbReference type="PROSITE" id="PS50940">
    <property type="entry name" value="CHIT_BIND_II"/>
    <property type="match status" value="1"/>
</dbReference>
<dbReference type="InterPro" id="IPR051940">
    <property type="entry name" value="Chitin_bind-dev_reg"/>
</dbReference>
<evidence type="ECO:0000259" key="6">
    <source>
        <dbReference type="PROSITE" id="PS50940"/>
    </source>
</evidence>
<dbReference type="WBParaSite" id="GPUH_0000528001-mRNA-1">
    <property type="protein sequence ID" value="GPUH_0000528001-mRNA-1"/>
    <property type="gene ID" value="GPUH_0000528001"/>
</dbReference>
<keyword evidence="8" id="KW-1185">Reference proteome</keyword>
<keyword evidence="5" id="KW-0325">Glycoprotein</keyword>
<protein>
    <submittedName>
        <fullName evidence="9">Chitin-binding type-2 domain-containing protein</fullName>
    </submittedName>
</protein>
<keyword evidence="4" id="KW-1015">Disulfide bond</keyword>
<dbReference type="Gene3D" id="2.170.140.10">
    <property type="entry name" value="Chitin binding domain"/>
    <property type="match status" value="1"/>
</dbReference>
<dbReference type="PANTHER" id="PTHR23301:SF94">
    <property type="entry name" value="CHITIN-BINDING TYPE-2 DOMAIN-CONTAINING PROTEIN"/>
    <property type="match status" value="1"/>
</dbReference>
<dbReference type="EMBL" id="UYRT01010939">
    <property type="protein sequence ID" value="VDK49988.1"/>
    <property type="molecule type" value="Genomic_DNA"/>
</dbReference>
<accession>A0A183D982</accession>
<organism evidence="9">
    <name type="scientific">Gongylonema pulchrum</name>
    <dbReference type="NCBI Taxonomy" id="637853"/>
    <lineage>
        <taxon>Eukaryota</taxon>
        <taxon>Metazoa</taxon>
        <taxon>Ecdysozoa</taxon>
        <taxon>Nematoda</taxon>
        <taxon>Chromadorea</taxon>
        <taxon>Rhabditida</taxon>
        <taxon>Spirurina</taxon>
        <taxon>Spiruromorpha</taxon>
        <taxon>Spiruroidea</taxon>
        <taxon>Gongylonematidae</taxon>
        <taxon>Gongylonema</taxon>
    </lineage>
</organism>
<dbReference type="SUPFAM" id="SSF57625">
    <property type="entry name" value="Invertebrate chitin-binding proteins"/>
    <property type="match status" value="1"/>
</dbReference>
<name>A0A183D982_9BILA</name>
<evidence type="ECO:0000256" key="4">
    <source>
        <dbReference type="ARBA" id="ARBA00023157"/>
    </source>
</evidence>
<evidence type="ECO:0000313" key="9">
    <source>
        <dbReference type="WBParaSite" id="GPUH_0000528001-mRNA-1"/>
    </source>
</evidence>
<dbReference type="Proteomes" id="UP000271098">
    <property type="component" value="Unassembled WGS sequence"/>
</dbReference>
<evidence type="ECO:0000313" key="8">
    <source>
        <dbReference type="Proteomes" id="UP000271098"/>
    </source>
</evidence>
<reference evidence="7 8" key="2">
    <citation type="submission" date="2018-11" db="EMBL/GenBank/DDBJ databases">
        <authorList>
            <consortium name="Pathogen Informatics"/>
        </authorList>
    </citation>
    <scope>NUCLEOTIDE SEQUENCE [LARGE SCALE GENOMIC DNA]</scope>
</reference>
<gene>
    <name evidence="7" type="ORF">GPUH_LOCUS5273</name>
</gene>
<dbReference type="AlphaFoldDB" id="A0A183D982"/>
<dbReference type="PANTHER" id="PTHR23301">
    <property type="entry name" value="CHITIN BINDING PERITROPHIN-A"/>
    <property type="match status" value="1"/>
</dbReference>
<evidence type="ECO:0000256" key="1">
    <source>
        <dbReference type="ARBA" id="ARBA00022669"/>
    </source>
</evidence>
<keyword evidence="1" id="KW-0147">Chitin-binding</keyword>
<dbReference type="GO" id="GO:0008061">
    <property type="term" value="F:chitin binding"/>
    <property type="evidence" value="ECO:0007669"/>
    <property type="project" value="UniProtKB-KW"/>
</dbReference>
<feature type="domain" description="Chitin-binding type-2" evidence="6">
    <location>
        <begin position="4"/>
        <end position="61"/>
    </location>
</feature>
<dbReference type="OrthoDB" id="5846329at2759"/>
<evidence type="ECO:0000256" key="2">
    <source>
        <dbReference type="ARBA" id="ARBA00022729"/>
    </source>
</evidence>
<dbReference type="GO" id="GO:0005576">
    <property type="term" value="C:extracellular region"/>
    <property type="evidence" value="ECO:0007669"/>
    <property type="project" value="InterPro"/>
</dbReference>
<proteinExistence type="predicted"/>
<dbReference type="SMART" id="SM00494">
    <property type="entry name" value="ChtBD2"/>
    <property type="match status" value="1"/>
</dbReference>
<reference evidence="9" key="1">
    <citation type="submission" date="2016-06" db="UniProtKB">
        <authorList>
            <consortium name="WormBaseParasite"/>
        </authorList>
    </citation>
    <scope>IDENTIFICATION</scope>
</reference>
<dbReference type="InterPro" id="IPR002557">
    <property type="entry name" value="Chitin-bd_dom"/>
</dbReference>
<evidence type="ECO:0000313" key="7">
    <source>
        <dbReference type="EMBL" id="VDK49988.1"/>
    </source>
</evidence>
<sequence length="72" mass="7851">MTESNPESGGPSGYRADPLDCKKFYQCAQGKWVSKKCPAALFWNPEKSVCDWPRNVSLCKQHDGAAAATSTV</sequence>
<evidence type="ECO:0000256" key="5">
    <source>
        <dbReference type="ARBA" id="ARBA00023180"/>
    </source>
</evidence>
<keyword evidence="3" id="KW-0677">Repeat</keyword>
<keyword evidence="2" id="KW-0732">Signal</keyword>
<dbReference type="InterPro" id="IPR036508">
    <property type="entry name" value="Chitin-bd_dom_sf"/>
</dbReference>